<proteinExistence type="inferred from homology"/>
<sequence length="480" mass="52634">MSLALLSDEDIRNLLESLTREEAESFQDALKSALHEYSTGTQAIATSLYNQPKRTSVYSERTGATTLFMPSSSPVGHGVKVVTVSSPHADHSLPTISPTGSLTLYSPEGNPIGFLHAQTLTAFRTALASSCLLTKRANVRTLTVFGCGQQAYWHIRLALLHRGSTIRTVNIINRQFSENAKNILKRFYSVPMEVKEREGWDQAQFSILTPGYGEYDRLQKEHIRAADVIYCCTPSTEELFDASILTSREGRKKGRLIVAVGSYTKDMRELPGDLLAQATRSHQHGHLHYHKHATEGGVVVVDSLDGALKEAGEITDAGLGPKQLVELGELIMIKRLFREEEDLSRQSTETNSLAESVDKLDFVSQSSAMSSVFSAGTGSGSSKRSTSQSPSRGTSDARASSPSGFRLPSFRHHKRTGSQRTTAEEKEHQKRDDHLARWLTSGNVIYKSVGLGLMDLVVGLEIIELATARGVGTRVENFSP</sequence>
<gene>
    <name evidence="3" type="ORF">EKO27_g7779</name>
</gene>
<dbReference type="PANTHER" id="PTHR13812">
    <property type="entry name" value="KETIMINE REDUCTASE MU-CRYSTALLIN"/>
    <property type="match status" value="1"/>
</dbReference>
<dbReference type="SUPFAM" id="SSF51735">
    <property type="entry name" value="NAD(P)-binding Rossmann-fold domains"/>
    <property type="match status" value="1"/>
</dbReference>
<evidence type="ECO:0008006" key="5">
    <source>
        <dbReference type="Google" id="ProtNLM"/>
    </source>
</evidence>
<dbReference type="GO" id="GO:0005737">
    <property type="term" value="C:cytoplasm"/>
    <property type="evidence" value="ECO:0007669"/>
    <property type="project" value="TreeGrafter"/>
</dbReference>
<dbReference type="Gene3D" id="3.40.50.720">
    <property type="entry name" value="NAD(P)-binding Rossmann-like Domain"/>
    <property type="match status" value="1"/>
</dbReference>
<name>A0A439CYP4_9PEZI</name>
<feature type="compositionally biased region" description="Basic and acidic residues" evidence="2">
    <location>
        <begin position="422"/>
        <end position="432"/>
    </location>
</feature>
<keyword evidence="4" id="KW-1185">Reference proteome</keyword>
<dbReference type="Proteomes" id="UP000286045">
    <property type="component" value="Unassembled WGS sequence"/>
</dbReference>
<dbReference type="Pfam" id="PF02423">
    <property type="entry name" value="OCD_Mu_crystall"/>
    <property type="match status" value="1"/>
</dbReference>
<dbReference type="PANTHER" id="PTHR13812:SF19">
    <property type="entry name" value="KETIMINE REDUCTASE MU-CRYSTALLIN"/>
    <property type="match status" value="1"/>
</dbReference>
<dbReference type="EMBL" id="RYZI01000266">
    <property type="protein sequence ID" value="RWA07325.1"/>
    <property type="molecule type" value="Genomic_DNA"/>
</dbReference>
<reference evidence="3 4" key="1">
    <citation type="submission" date="2018-12" db="EMBL/GenBank/DDBJ databases">
        <title>Draft genome sequence of Xylaria grammica IHI A82.</title>
        <authorList>
            <person name="Buettner E."/>
            <person name="Kellner H."/>
        </authorList>
    </citation>
    <scope>NUCLEOTIDE SEQUENCE [LARGE SCALE GENOMIC DNA]</scope>
    <source>
        <strain evidence="3 4">IHI A82</strain>
    </source>
</reference>
<feature type="compositionally biased region" description="Low complexity" evidence="2">
    <location>
        <begin position="373"/>
        <end position="393"/>
    </location>
</feature>
<evidence type="ECO:0000313" key="3">
    <source>
        <dbReference type="EMBL" id="RWA07325.1"/>
    </source>
</evidence>
<comment type="caution">
    <text evidence="3">The sequence shown here is derived from an EMBL/GenBank/DDBJ whole genome shotgun (WGS) entry which is preliminary data.</text>
</comment>
<dbReference type="STRING" id="363999.A0A439CYP4"/>
<accession>A0A439CYP4</accession>
<feature type="region of interest" description="Disordered" evidence="2">
    <location>
        <begin position="373"/>
        <end position="432"/>
    </location>
</feature>
<dbReference type="AlphaFoldDB" id="A0A439CYP4"/>
<dbReference type="InterPro" id="IPR023401">
    <property type="entry name" value="ODC_N"/>
</dbReference>
<dbReference type="Gene3D" id="3.30.1780.10">
    <property type="entry name" value="ornithine cyclodeaminase, domain 1"/>
    <property type="match status" value="1"/>
</dbReference>
<dbReference type="InterPro" id="IPR003462">
    <property type="entry name" value="ODC_Mu_crystall"/>
</dbReference>
<evidence type="ECO:0000313" key="4">
    <source>
        <dbReference type="Proteomes" id="UP000286045"/>
    </source>
</evidence>
<evidence type="ECO:0000256" key="1">
    <source>
        <dbReference type="ARBA" id="ARBA00008903"/>
    </source>
</evidence>
<protein>
    <recommendedName>
        <fullName evidence="5">Ornithine cyclodeaminase</fullName>
    </recommendedName>
</protein>
<evidence type="ECO:0000256" key="2">
    <source>
        <dbReference type="SAM" id="MobiDB-lite"/>
    </source>
</evidence>
<comment type="similarity">
    <text evidence="1">Belongs to the ornithine cyclodeaminase/mu-crystallin family.</text>
</comment>
<dbReference type="InterPro" id="IPR036291">
    <property type="entry name" value="NAD(P)-bd_dom_sf"/>
</dbReference>
<organism evidence="3 4">
    <name type="scientific">Xylaria grammica</name>
    <dbReference type="NCBI Taxonomy" id="363999"/>
    <lineage>
        <taxon>Eukaryota</taxon>
        <taxon>Fungi</taxon>
        <taxon>Dikarya</taxon>
        <taxon>Ascomycota</taxon>
        <taxon>Pezizomycotina</taxon>
        <taxon>Sordariomycetes</taxon>
        <taxon>Xylariomycetidae</taxon>
        <taxon>Xylariales</taxon>
        <taxon>Xylariaceae</taxon>
        <taxon>Xylaria</taxon>
    </lineage>
</organism>
<dbReference type="FunFam" id="3.40.50.720:FF:000577">
    <property type="entry name" value="Proline utilization protein PrnX, putative"/>
    <property type="match status" value="1"/>
</dbReference>